<proteinExistence type="predicted"/>
<evidence type="ECO:0000256" key="6">
    <source>
        <dbReference type="ARBA" id="ARBA00022833"/>
    </source>
</evidence>
<dbReference type="InterPro" id="IPR046450">
    <property type="entry name" value="PA_dom_sf"/>
</dbReference>
<dbReference type="Pfam" id="PF04389">
    <property type="entry name" value="Peptidase_M28"/>
    <property type="match status" value="1"/>
</dbReference>
<sequence length="547" mass="58563">MRSLMLAALILPIPLAAQTRSAAAPAISVDTLKSVTQELSSDAYEGRAPTTPAEDKTVAYIVKRFQAAGLKPGNKGLWTQDVPMVEITAGNVAPYVFTGGKAPVSLAYRTDMVAGTYRVAPKSAVANSDVVFVGYGVTAPEQGWDDYAGVDVRGKTVVILINDPDWQTMTREGPFEGRAMTWYGRWPYKFENAAKHGASAAIIVHDTEPAAYPWAVVQSSWTGPQLELDEKGDHLDQSQVIGWMQRPAAERVFASAGKDYAALAASAKVKGFKAVPLGLKMSASFDNSIRRQASKNVIGVLPGTTAPADTVLYTAHWDHLGRCDAVDGDDICNGALDNASGVAGLVALAEAQAKAGPAKRSIAFMAVTAEESGLLGSRYYAEHPIYPLARTVGGVNMDGLNIIGPAKDFVLVGAGKSEIEDLAKPFVTAQGRVIGTEANPERGSYYRSDHFSFAKLGVPMLDGGSGEDLVTGGTAAGHAAREDYVAHRYHKPQDQYDANWNWSGAVQDLTIYYGLGRKLADDTGLWPNWYKTAEFRAIRDRDRAGAK</sequence>
<accession>A0A5C6UGQ3</accession>
<dbReference type="CDD" id="cd04821">
    <property type="entry name" value="PA_M28_1_2"/>
    <property type="match status" value="1"/>
</dbReference>
<dbReference type="SUPFAM" id="SSF52025">
    <property type="entry name" value="PA domain"/>
    <property type="match status" value="1"/>
</dbReference>
<evidence type="ECO:0000256" key="4">
    <source>
        <dbReference type="ARBA" id="ARBA00022729"/>
    </source>
</evidence>
<dbReference type="InterPro" id="IPR007484">
    <property type="entry name" value="Peptidase_M28"/>
</dbReference>
<dbReference type="GO" id="GO:0006508">
    <property type="term" value="P:proteolysis"/>
    <property type="evidence" value="ECO:0007669"/>
    <property type="project" value="UniProtKB-KW"/>
</dbReference>
<dbReference type="OrthoDB" id="9778250at2"/>
<dbReference type="RefSeq" id="WP_147083209.1">
    <property type="nucleotide sequence ID" value="NZ_VOQR01000001.1"/>
</dbReference>
<feature type="chain" id="PRO_5022914251" evidence="7">
    <location>
        <begin position="18"/>
        <end position="547"/>
    </location>
</feature>
<dbReference type="PANTHER" id="PTHR12147">
    <property type="entry name" value="METALLOPEPTIDASE M28 FAMILY MEMBER"/>
    <property type="match status" value="1"/>
</dbReference>
<dbReference type="Gene3D" id="3.50.30.30">
    <property type="match status" value="1"/>
</dbReference>
<keyword evidence="2" id="KW-0645">Protease</keyword>
<evidence type="ECO:0000256" key="7">
    <source>
        <dbReference type="SAM" id="SignalP"/>
    </source>
</evidence>
<evidence type="ECO:0000313" key="10">
    <source>
        <dbReference type="Proteomes" id="UP000321250"/>
    </source>
</evidence>
<dbReference type="Proteomes" id="UP000321250">
    <property type="component" value="Unassembled WGS sequence"/>
</dbReference>
<dbReference type="Gene3D" id="3.40.630.10">
    <property type="entry name" value="Zn peptidases"/>
    <property type="match status" value="1"/>
</dbReference>
<dbReference type="GO" id="GO:0004177">
    <property type="term" value="F:aminopeptidase activity"/>
    <property type="evidence" value="ECO:0007669"/>
    <property type="project" value="UniProtKB-KW"/>
</dbReference>
<feature type="signal peptide" evidence="7">
    <location>
        <begin position="1"/>
        <end position="17"/>
    </location>
</feature>
<evidence type="ECO:0000256" key="5">
    <source>
        <dbReference type="ARBA" id="ARBA00022801"/>
    </source>
</evidence>
<dbReference type="AlphaFoldDB" id="A0A5C6UGQ3"/>
<name>A0A5C6UGQ3_9SPHN</name>
<evidence type="ECO:0000313" key="9">
    <source>
        <dbReference type="EMBL" id="TXC71933.1"/>
    </source>
</evidence>
<protein>
    <submittedName>
        <fullName evidence="9">M28 family peptidase</fullName>
    </submittedName>
</protein>
<dbReference type="SUPFAM" id="SSF53187">
    <property type="entry name" value="Zn-dependent exopeptidases"/>
    <property type="match status" value="1"/>
</dbReference>
<dbReference type="FunFam" id="3.40.630.10:FF:000088">
    <property type="entry name" value="Peptidase M20"/>
    <property type="match status" value="1"/>
</dbReference>
<organism evidence="9 10">
    <name type="scientific">Sphingomonas ginsenosidivorax</name>
    <dbReference type="NCBI Taxonomy" id="862135"/>
    <lineage>
        <taxon>Bacteria</taxon>
        <taxon>Pseudomonadati</taxon>
        <taxon>Pseudomonadota</taxon>
        <taxon>Alphaproteobacteria</taxon>
        <taxon>Sphingomonadales</taxon>
        <taxon>Sphingomonadaceae</taxon>
        <taxon>Sphingomonas</taxon>
    </lineage>
</organism>
<dbReference type="GO" id="GO:0008235">
    <property type="term" value="F:metalloexopeptidase activity"/>
    <property type="evidence" value="ECO:0007669"/>
    <property type="project" value="InterPro"/>
</dbReference>
<dbReference type="GO" id="GO:0046872">
    <property type="term" value="F:metal ion binding"/>
    <property type="evidence" value="ECO:0007669"/>
    <property type="project" value="UniProtKB-KW"/>
</dbReference>
<keyword evidence="1" id="KW-0031">Aminopeptidase</keyword>
<keyword evidence="3" id="KW-0479">Metal-binding</keyword>
<gene>
    <name evidence="9" type="ORF">FSB78_13945</name>
</gene>
<evidence type="ECO:0000256" key="3">
    <source>
        <dbReference type="ARBA" id="ARBA00022723"/>
    </source>
</evidence>
<reference evidence="9 10" key="1">
    <citation type="journal article" date="2013" name="Antonie Van Leeuwenhoek">
        <title>Sphingomonas ginsenosidivorax sp. nov., with the ability to transform ginsenosides.</title>
        <authorList>
            <person name="Jin X.F."/>
            <person name="Kim J.K."/>
            <person name="Liu Q.M."/>
            <person name="Kang M.S."/>
            <person name="He D."/>
            <person name="Jin F.X."/>
            <person name="Kim S.C."/>
            <person name="Im W.T."/>
        </authorList>
    </citation>
    <scope>NUCLEOTIDE SEQUENCE [LARGE SCALE GENOMIC DNA]</scope>
    <source>
        <strain evidence="9 10">KHI67</strain>
    </source>
</reference>
<feature type="domain" description="Peptidase M28" evidence="8">
    <location>
        <begin position="296"/>
        <end position="512"/>
    </location>
</feature>
<dbReference type="InterPro" id="IPR045175">
    <property type="entry name" value="M28_fam"/>
</dbReference>
<keyword evidence="4 7" id="KW-0732">Signal</keyword>
<dbReference type="PANTHER" id="PTHR12147:SF56">
    <property type="entry name" value="AMINOPEPTIDASE YDR415C-RELATED"/>
    <property type="match status" value="1"/>
</dbReference>
<keyword evidence="6" id="KW-0862">Zinc</keyword>
<dbReference type="EMBL" id="VOQR01000001">
    <property type="protein sequence ID" value="TXC71933.1"/>
    <property type="molecule type" value="Genomic_DNA"/>
</dbReference>
<evidence type="ECO:0000256" key="1">
    <source>
        <dbReference type="ARBA" id="ARBA00022438"/>
    </source>
</evidence>
<evidence type="ECO:0000259" key="8">
    <source>
        <dbReference type="Pfam" id="PF04389"/>
    </source>
</evidence>
<keyword evidence="10" id="KW-1185">Reference proteome</keyword>
<keyword evidence="5" id="KW-0378">Hydrolase</keyword>
<comment type="caution">
    <text evidence="9">The sequence shown here is derived from an EMBL/GenBank/DDBJ whole genome shotgun (WGS) entry which is preliminary data.</text>
</comment>
<evidence type="ECO:0000256" key="2">
    <source>
        <dbReference type="ARBA" id="ARBA00022670"/>
    </source>
</evidence>